<name>A0ABP7RVE2_9BACT</name>
<gene>
    <name evidence="2" type="ORF">GCM10022408_12850</name>
</gene>
<organism evidence="2 3">
    <name type="scientific">Hymenobacter fastidiosus</name>
    <dbReference type="NCBI Taxonomy" id="486264"/>
    <lineage>
        <taxon>Bacteria</taxon>
        <taxon>Pseudomonadati</taxon>
        <taxon>Bacteroidota</taxon>
        <taxon>Cytophagia</taxon>
        <taxon>Cytophagales</taxon>
        <taxon>Hymenobacteraceae</taxon>
        <taxon>Hymenobacter</taxon>
    </lineage>
</organism>
<feature type="chain" id="PRO_5046217871" description="Lipoprotein" evidence="1">
    <location>
        <begin position="29"/>
        <end position="348"/>
    </location>
</feature>
<feature type="signal peptide" evidence="1">
    <location>
        <begin position="1"/>
        <end position="28"/>
    </location>
</feature>
<proteinExistence type="predicted"/>
<dbReference type="RefSeq" id="WP_345071777.1">
    <property type="nucleotide sequence ID" value="NZ_BAABDJ010000007.1"/>
</dbReference>
<keyword evidence="3" id="KW-1185">Reference proteome</keyword>
<dbReference type="EMBL" id="BAABDJ010000007">
    <property type="protein sequence ID" value="GAA4002810.1"/>
    <property type="molecule type" value="Genomic_DNA"/>
</dbReference>
<dbReference type="Proteomes" id="UP001500567">
    <property type="component" value="Unassembled WGS sequence"/>
</dbReference>
<sequence>MAFSSSSSTRFAAPFVSALGLIFSLSLAGCGTRTDGETADTKTTAEATTPAAPVVVDSVKLRAMAMQRDSLKADSIVKKSGQLPGAILPGHRIIAFYGNIRSKGMGILGREPKEQMFRKFEKVLAEWQAADPSIPVQAALHNVTITAQGTPGKDGKWRLMNSKATIEEVIRWGREHNCIVFLDVQVGHSTLQAELPKLEPYLKQPDIHLGIDPEFSLATMPGVRPNQKIGTFDAKDVNFAVNFLARIVSENNLPPKVLTVHRFTRKMVTNYKNIKLDPRVQIVMHMDGHGEPTLKKDSYHDYIQTEPVQYTGFKLFYEYDARPKPHHIMTPTEVLTQLTPKPLYIQYQ</sequence>
<protein>
    <recommendedName>
        <fullName evidence="4">Lipoprotein</fullName>
    </recommendedName>
</protein>
<keyword evidence="1" id="KW-0732">Signal</keyword>
<evidence type="ECO:0000256" key="1">
    <source>
        <dbReference type="SAM" id="SignalP"/>
    </source>
</evidence>
<evidence type="ECO:0000313" key="3">
    <source>
        <dbReference type="Proteomes" id="UP001500567"/>
    </source>
</evidence>
<evidence type="ECO:0008006" key="4">
    <source>
        <dbReference type="Google" id="ProtNLM"/>
    </source>
</evidence>
<comment type="caution">
    <text evidence="2">The sequence shown here is derived from an EMBL/GenBank/DDBJ whole genome shotgun (WGS) entry which is preliminary data.</text>
</comment>
<reference evidence="3" key="1">
    <citation type="journal article" date="2019" name="Int. J. Syst. Evol. Microbiol.">
        <title>The Global Catalogue of Microorganisms (GCM) 10K type strain sequencing project: providing services to taxonomists for standard genome sequencing and annotation.</title>
        <authorList>
            <consortium name="The Broad Institute Genomics Platform"/>
            <consortium name="The Broad Institute Genome Sequencing Center for Infectious Disease"/>
            <person name="Wu L."/>
            <person name="Ma J."/>
        </authorList>
    </citation>
    <scope>NUCLEOTIDE SEQUENCE [LARGE SCALE GENOMIC DNA]</scope>
    <source>
        <strain evidence="3">JCM 17224</strain>
    </source>
</reference>
<accession>A0ABP7RVE2</accession>
<evidence type="ECO:0000313" key="2">
    <source>
        <dbReference type="EMBL" id="GAA4002810.1"/>
    </source>
</evidence>